<keyword evidence="3 6" id="KW-0812">Transmembrane</keyword>
<accession>A0ABV7S2M1</accession>
<dbReference type="InterPro" id="IPR050189">
    <property type="entry name" value="MFS_Efflux_Transporters"/>
</dbReference>
<comment type="subcellular location">
    <subcellularLocation>
        <location evidence="1">Cell membrane</location>
        <topology evidence="1">Multi-pass membrane protein</topology>
    </subcellularLocation>
</comment>
<evidence type="ECO:0000256" key="4">
    <source>
        <dbReference type="ARBA" id="ARBA00022989"/>
    </source>
</evidence>
<dbReference type="PANTHER" id="PTHR43124:SF3">
    <property type="entry name" value="CHLORAMPHENICOL EFFLUX PUMP RV0191"/>
    <property type="match status" value="1"/>
</dbReference>
<keyword evidence="4 6" id="KW-1133">Transmembrane helix</keyword>
<comment type="caution">
    <text evidence="8">The sequence shown here is derived from an EMBL/GenBank/DDBJ whole genome shotgun (WGS) entry which is preliminary data.</text>
</comment>
<gene>
    <name evidence="8" type="ORF">ACFOMP_18090</name>
</gene>
<dbReference type="RefSeq" id="WP_289894579.1">
    <property type="nucleotide sequence ID" value="NZ_JBHRXE010000057.1"/>
</dbReference>
<organism evidence="8 9">
    <name type="scientific">Paracoccus simplex</name>
    <dbReference type="NCBI Taxonomy" id="2086346"/>
    <lineage>
        <taxon>Bacteria</taxon>
        <taxon>Pseudomonadati</taxon>
        <taxon>Pseudomonadota</taxon>
        <taxon>Alphaproteobacteria</taxon>
        <taxon>Rhodobacterales</taxon>
        <taxon>Paracoccaceae</taxon>
        <taxon>Paracoccus</taxon>
    </lineage>
</organism>
<feature type="transmembrane region" description="Helical" evidence="6">
    <location>
        <begin position="244"/>
        <end position="263"/>
    </location>
</feature>
<dbReference type="Pfam" id="PF07690">
    <property type="entry name" value="MFS_1"/>
    <property type="match status" value="1"/>
</dbReference>
<evidence type="ECO:0000256" key="1">
    <source>
        <dbReference type="ARBA" id="ARBA00004651"/>
    </source>
</evidence>
<evidence type="ECO:0000259" key="7">
    <source>
        <dbReference type="PROSITE" id="PS50850"/>
    </source>
</evidence>
<evidence type="ECO:0000256" key="6">
    <source>
        <dbReference type="SAM" id="Phobius"/>
    </source>
</evidence>
<evidence type="ECO:0000256" key="3">
    <source>
        <dbReference type="ARBA" id="ARBA00022692"/>
    </source>
</evidence>
<dbReference type="EMBL" id="JBHRXE010000057">
    <property type="protein sequence ID" value="MFC3571368.1"/>
    <property type="molecule type" value="Genomic_DNA"/>
</dbReference>
<dbReference type="InterPro" id="IPR036259">
    <property type="entry name" value="MFS_trans_sf"/>
</dbReference>
<feature type="transmembrane region" description="Helical" evidence="6">
    <location>
        <begin position="50"/>
        <end position="67"/>
    </location>
</feature>
<dbReference type="PANTHER" id="PTHR43124">
    <property type="entry name" value="PURINE EFFLUX PUMP PBUE"/>
    <property type="match status" value="1"/>
</dbReference>
<dbReference type="PROSITE" id="PS50850">
    <property type="entry name" value="MFS"/>
    <property type="match status" value="1"/>
</dbReference>
<feature type="transmembrane region" description="Helical" evidence="6">
    <location>
        <begin position="275"/>
        <end position="293"/>
    </location>
</feature>
<feature type="transmembrane region" description="Helical" evidence="6">
    <location>
        <begin position="330"/>
        <end position="349"/>
    </location>
</feature>
<proteinExistence type="predicted"/>
<name>A0ABV7S2M1_9RHOB</name>
<reference evidence="9" key="1">
    <citation type="journal article" date="2019" name="Int. J. Syst. Evol. Microbiol.">
        <title>The Global Catalogue of Microorganisms (GCM) 10K type strain sequencing project: providing services to taxonomists for standard genome sequencing and annotation.</title>
        <authorList>
            <consortium name="The Broad Institute Genomics Platform"/>
            <consortium name="The Broad Institute Genome Sequencing Center for Infectious Disease"/>
            <person name="Wu L."/>
            <person name="Ma J."/>
        </authorList>
    </citation>
    <scope>NUCLEOTIDE SEQUENCE [LARGE SCALE GENOMIC DNA]</scope>
    <source>
        <strain evidence="9">VKM B-3226</strain>
    </source>
</reference>
<keyword evidence="5 6" id="KW-0472">Membrane</keyword>
<feature type="domain" description="Major facilitator superfamily (MFS) profile" evidence="7">
    <location>
        <begin position="8"/>
        <end position="396"/>
    </location>
</feature>
<keyword evidence="2" id="KW-1003">Cell membrane</keyword>
<dbReference type="SUPFAM" id="SSF103473">
    <property type="entry name" value="MFS general substrate transporter"/>
    <property type="match status" value="1"/>
</dbReference>
<dbReference type="InterPro" id="IPR020846">
    <property type="entry name" value="MFS_dom"/>
</dbReference>
<dbReference type="Gene3D" id="1.20.1250.20">
    <property type="entry name" value="MFS general substrate transporter like domains"/>
    <property type="match status" value="2"/>
</dbReference>
<protein>
    <submittedName>
        <fullName evidence="8">MFS transporter</fullName>
    </submittedName>
</protein>
<feature type="transmembrane region" description="Helical" evidence="6">
    <location>
        <begin position="168"/>
        <end position="187"/>
    </location>
</feature>
<feature type="transmembrane region" description="Helical" evidence="6">
    <location>
        <begin position="299"/>
        <end position="318"/>
    </location>
</feature>
<feature type="transmembrane region" description="Helical" evidence="6">
    <location>
        <begin position="369"/>
        <end position="390"/>
    </location>
</feature>
<feature type="transmembrane region" description="Helical" evidence="6">
    <location>
        <begin position="133"/>
        <end position="156"/>
    </location>
</feature>
<feature type="transmembrane region" description="Helical" evidence="6">
    <location>
        <begin position="99"/>
        <end position="121"/>
    </location>
</feature>
<feature type="transmembrane region" description="Helical" evidence="6">
    <location>
        <begin position="207"/>
        <end position="228"/>
    </location>
</feature>
<evidence type="ECO:0000256" key="5">
    <source>
        <dbReference type="ARBA" id="ARBA00023136"/>
    </source>
</evidence>
<sequence>MRWIMSPGLMSLVLGYALSQFYRAFLAVLSPTLHAELGAGPADLALSSGLWYIAFAAMQLPVGWALDRFGPREAVSVLLAVGGAGGALVFALAQAPWHIHVAMALLGIGCAPVMMGSFFIFARTLPPASMSAAGGAVVGLGSLGNMLGAAPLVWIIDQTGWREALGGLALITLAVSLAIFAIVRNPASPAGKLPPARLRDLLAVRELRCILPLMGVTYAASACIRGLWAGPYLAEVFGASDYRIGWVTLGMGLAMVTANLSVGRVVRLIGSDKRTSVANTLLLCAVLATLWLAPGASLWLSSVLLVMVCISDSSYSLIMSHGRVYLPHHLVGRGITFMNMVSISGVGIMQFLSRPVYLQTSAAHPPAQAYGYIFLFFLIPLAIGLVFYLFSPEDRHAGY</sequence>
<feature type="transmembrane region" description="Helical" evidence="6">
    <location>
        <begin position="74"/>
        <end position="93"/>
    </location>
</feature>
<evidence type="ECO:0000256" key="2">
    <source>
        <dbReference type="ARBA" id="ARBA00022475"/>
    </source>
</evidence>
<keyword evidence="9" id="KW-1185">Reference proteome</keyword>
<dbReference type="InterPro" id="IPR011701">
    <property type="entry name" value="MFS"/>
</dbReference>
<dbReference type="Proteomes" id="UP001595596">
    <property type="component" value="Unassembled WGS sequence"/>
</dbReference>
<evidence type="ECO:0000313" key="9">
    <source>
        <dbReference type="Proteomes" id="UP001595596"/>
    </source>
</evidence>
<evidence type="ECO:0000313" key="8">
    <source>
        <dbReference type="EMBL" id="MFC3571368.1"/>
    </source>
</evidence>